<keyword evidence="3" id="KW-1185">Reference proteome</keyword>
<evidence type="ECO:0000256" key="1">
    <source>
        <dbReference type="SAM" id="Phobius"/>
    </source>
</evidence>
<gene>
    <name evidence="2" type="ORF">GCM10011342_26350</name>
</gene>
<evidence type="ECO:0000313" key="3">
    <source>
        <dbReference type="Proteomes" id="UP000613582"/>
    </source>
</evidence>
<reference evidence="2" key="2">
    <citation type="submission" date="2020-09" db="EMBL/GenBank/DDBJ databases">
        <authorList>
            <person name="Sun Q."/>
            <person name="Zhou Y."/>
        </authorList>
    </citation>
    <scope>NUCLEOTIDE SEQUENCE</scope>
    <source>
        <strain evidence="2">CGMCC 1.12921</strain>
    </source>
</reference>
<keyword evidence="1" id="KW-0812">Transmembrane</keyword>
<feature type="transmembrane region" description="Helical" evidence="1">
    <location>
        <begin position="112"/>
        <end position="136"/>
    </location>
</feature>
<reference evidence="2" key="1">
    <citation type="journal article" date="2014" name="Int. J. Syst. Evol. Microbiol.">
        <title>Complete genome sequence of Corynebacterium casei LMG S-19264T (=DSM 44701T), isolated from a smear-ripened cheese.</title>
        <authorList>
            <consortium name="US DOE Joint Genome Institute (JGI-PGF)"/>
            <person name="Walter F."/>
            <person name="Albersmeier A."/>
            <person name="Kalinowski J."/>
            <person name="Ruckert C."/>
        </authorList>
    </citation>
    <scope>NUCLEOTIDE SEQUENCE</scope>
    <source>
        <strain evidence="2">CGMCC 1.12921</strain>
    </source>
</reference>
<feature type="transmembrane region" description="Helical" evidence="1">
    <location>
        <begin position="42"/>
        <end position="65"/>
    </location>
</feature>
<dbReference type="Proteomes" id="UP000613582">
    <property type="component" value="Unassembled WGS sequence"/>
</dbReference>
<dbReference type="RefSeq" id="WP_188157969.1">
    <property type="nucleotide sequence ID" value="NZ_BMGH01000001.1"/>
</dbReference>
<accession>A0A8J2V6B6</accession>
<name>A0A8J2V6B6_9PROT</name>
<organism evidence="2 3">
    <name type="scientific">Aquisalinus flavus</name>
    <dbReference type="NCBI Taxonomy" id="1526572"/>
    <lineage>
        <taxon>Bacteria</taxon>
        <taxon>Pseudomonadati</taxon>
        <taxon>Pseudomonadota</taxon>
        <taxon>Alphaproteobacteria</taxon>
        <taxon>Parvularculales</taxon>
        <taxon>Parvularculaceae</taxon>
        <taxon>Aquisalinus</taxon>
    </lineage>
</organism>
<keyword evidence="1" id="KW-1133">Transmembrane helix</keyword>
<evidence type="ECO:0000313" key="2">
    <source>
        <dbReference type="EMBL" id="GGD16293.1"/>
    </source>
</evidence>
<keyword evidence="1" id="KW-0472">Membrane</keyword>
<dbReference type="AlphaFoldDB" id="A0A8J2V6B6"/>
<feature type="transmembrane region" description="Helical" evidence="1">
    <location>
        <begin position="85"/>
        <end position="106"/>
    </location>
</feature>
<sequence>MSLNEKSALAMGILSLLVLAWFASMIVPPVIAGGGAPGPAELPLILGSVLFIIASIVIQAVLRGFSPKDAVRGEDDRDRMIMYKAGAYAGSFFGFVVVWGLFQYATTGNADAMFATCLIGLLAATAACFGLQIAFYRIAH</sequence>
<dbReference type="EMBL" id="BMGH01000001">
    <property type="protein sequence ID" value="GGD16293.1"/>
    <property type="molecule type" value="Genomic_DNA"/>
</dbReference>
<proteinExistence type="predicted"/>
<protein>
    <recommendedName>
        <fullName evidence="4">DUF2178 domain-containing protein</fullName>
    </recommendedName>
</protein>
<evidence type="ECO:0008006" key="4">
    <source>
        <dbReference type="Google" id="ProtNLM"/>
    </source>
</evidence>
<comment type="caution">
    <text evidence="2">The sequence shown here is derived from an EMBL/GenBank/DDBJ whole genome shotgun (WGS) entry which is preliminary data.</text>
</comment>